<dbReference type="InParanoid" id="A0A4S2N6I1"/>
<dbReference type="AlphaFoldDB" id="A0A4S2N6I1"/>
<protein>
    <submittedName>
        <fullName evidence="1">Uncharacterized protein</fullName>
    </submittedName>
</protein>
<sequence length="126" mass="14441">MVLLWAQQKEESWGQLSFVGVVMAWAAFKHAKIGESTTSYFYSVIIPCLMDQWSCRCGTLFYSLTEFAVVGTLVDLSRSKLSNGTHFGHWTMNIFISLYYYPSPIYLFIFQAIQVGKICLGTWVRL</sequence>
<name>A0A4S2N6I1_9PEZI</name>
<evidence type="ECO:0000313" key="2">
    <source>
        <dbReference type="Proteomes" id="UP000298138"/>
    </source>
</evidence>
<proteinExistence type="predicted"/>
<dbReference type="EMBL" id="ML220112">
    <property type="protein sequence ID" value="TGZ84938.1"/>
    <property type="molecule type" value="Genomic_DNA"/>
</dbReference>
<evidence type="ECO:0000313" key="1">
    <source>
        <dbReference type="EMBL" id="TGZ84938.1"/>
    </source>
</evidence>
<keyword evidence="2" id="KW-1185">Reference proteome</keyword>
<gene>
    <name evidence="1" type="ORF">EX30DRAFT_13199</name>
</gene>
<accession>A0A4S2N6I1</accession>
<organism evidence="1 2">
    <name type="scientific">Ascodesmis nigricans</name>
    <dbReference type="NCBI Taxonomy" id="341454"/>
    <lineage>
        <taxon>Eukaryota</taxon>
        <taxon>Fungi</taxon>
        <taxon>Dikarya</taxon>
        <taxon>Ascomycota</taxon>
        <taxon>Pezizomycotina</taxon>
        <taxon>Pezizomycetes</taxon>
        <taxon>Pezizales</taxon>
        <taxon>Ascodesmidaceae</taxon>
        <taxon>Ascodesmis</taxon>
    </lineage>
</organism>
<dbReference type="Proteomes" id="UP000298138">
    <property type="component" value="Unassembled WGS sequence"/>
</dbReference>
<reference evidence="1 2" key="1">
    <citation type="submission" date="2019-04" db="EMBL/GenBank/DDBJ databases">
        <title>Comparative genomics and transcriptomics to analyze fruiting body development in filamentous ascomycetes.</title>
        <authorList>
            <consortium name="DOE Joint Genome Institute"/>
            <person name="Lutkenhaus R."/>
            <person name="Traeger S."/>
            <person name="Breuer J."/>
            <person name="Kuo A."/>
            <person name="Lipzen A."/>
            <person name="Pangilinan J."/>
            <person name="Dilworth D."/>
            <person name="Sandor L."/>
            <person name="Poggeler S."/>
            <person name="Barry K."/>
            <person name="Grigoriev I.V."/>
            <person name="Nowrousian M."/>
        </authorList>
    </citation>
    <scope>NUCLEOTIDE SEQUENCE [LARGE SCALE GENOMIC DNA]</scope>
    <source>
        <strain evidence="1 2">CBS 389.68</strain>
    </source>
</reference>